<dbReference type="PANTHER" id="PTHR24394">
    <property type="entry name" value="ZINC FINGER PROTEIN"/>
    <property type="match status" value="1"/>
</dbReference>
<dbReference type="SMART" id="SM00355">
    <property type="entry name" value="ZnF_C2H2"/>
    <property type="match status" value="8"/>
</dbReference>
<keyword evidence="6" id="KW-0539">Nucleus</keyword>
<feature type="domain" description="C2H2-type" evidence="10">
    <location>
        <begin position="467"/>
        <end position="494"/>
    </location>
</feature>
<feature type="domain" description="BTB" evidence="9">
    <location>
        <begin position="24"/>
        <end position="86"/>
    </location>
</feature>
<keyword evidence="2" id="KW-0479">Metal-binding</keyword>
<dbReference type="PROSITE" id="PS50097">
    <property type="entry name" value="BTB"/>
    <property type="match status" value="1"/>
</dbReference>
<dbReference type="Pfam" id="PF00096">
    <property type="entry name" value="zf-C2H2"/>
    <property type="match status" value="1"/>
</dbReference>
<feature type="compositionally biased region" description="Pro residues" evidence="8">
    <location>
        <begin position="446"/>
        <end position="460"/>
    </location>
</feature>
<dbReference type="GO" id="GO:0005634">
    <property type="term" value="C:nucleus"/>
    <property type="evidence" value="ECO:0007669"/>
    <property type="project" value="UniProtKB-SubCell"/>
</dbReference>
<comment type="caution">
    <text evidence="11">The sequence shown here is derived from an EMBL/GenBank/DDBJ whole genome shotgun (WGS) entry which is preliminary data.</text>
</comment>
<feature type="region of interest" description="Disordered" evidence="8">
    <location>
        <begin position="237"/>
        <end position="295"/>
    </location>
</feature>
<dbReference type="OrthoDB" id="8922241at2759"/>
<feature type="region of interest" description="Disordered" evidence="8">
    <location>
        <begin position="150"/>
        <end position="203"/>
    </location>
</feature>
<dbReference type="GO" id="GO:0008270">
    <property type="term" value="F:zinc ion binding"/>
    <property type="evidence" value="ECO:0007669"/>
    <property type="project" value="UniProtKB-KW"/>
</dbReference>
<evidence type="ECO:0000256" key="6">
    <source>
        <dbReference type="ARBA" id="ARBA00023242"/>
    </source>
</evidence>
<feature type="domain" description="C2H2-type" evidence="10">
    <location>
        <begin position="563"/>
        <end position="590"/>
    </location>
</feature>
<dbReference type="Proteomes" id="UP000287033">
    <property type="component" value="Unassembled WGS sequence"/>
</dbReference>
<keyword evidence="3" id="KW-0677">Repeat</keyword>
<dbReference type="InterPro" id="IPR011333">
    <property type="entry name" value="SKP1/BTB/POZ_sf"/>
</dbReference>
<evidence type="ECO:0000313" key="12">
    <source>
        <dbReference type="Proteomes" id="UP000287033"/>
    </source>
</evidence>
<dbReference type="SUPFAM" id="SSF54695">
    <property type="entry name" value="POZ domain"/>
    <property type="match status" value="1"/>
</dbReference>
<proteinExistence type="predicted"/>
<dbReference type="Gene3D" id="3.30.160.60">
    <property type="entry name" value="Classic Zinc Finger"/>
    <property type="match status" value="4"/>
</dbReference>
<reference evidence="11 12" key="1">
    <citation type="journal article" date="2018" name="Nat. Ecol. Evol.">
        <title>Shark genomes provide insights into elasmobranch evolution and the origin of vertebrates.</title>
        <authorList>
            <person name="Hara Y"/>
            <person name="Yamaguchi K"/>
            <person name="Onimaru K"/>
            <person name="Kadota M"/>
            <person name="Koyanagi M"/>
            <person name="Keeley SD"/>
            <person name="Tatsumi K"/>
            <person name="Tanaka K"/>
            <person name="Motone F"/>
            <person name="Kageyama Y"/>
            <person name="Nozu R"/>
            <person name="Adachi N"/>
            <person name="Nishimura O"/>
            <person name="Nakagawa R"/>
            <person name="Tanegashima C"/>
            <person name="Kiyatake I"/>
            <person name="Matsumoto R"/>
            <person name="Murakumo K"/>
            <person name="Nishida K"/>
            <person name="Terakita A"/>
            <person name="Kuratani S"/>
            <person name="Sato K"/>
            <person name="Hyodo S Kuraku.S."/>
        </authorList>
    </citation>
    <scope>NUCLEOTIDE SEQUENCE [LARGE SCALE GENOMIC DNA]</scope>
</reference>
<dbReference type="EMBL" id="BEZZ01001591">
    <property type="protein sequence ID" value="GCC19715.1"/>
    <property type="molecule type" value="Genomic_DNA"/>
</dbReference>
<sequence length="670" mass="74700">MPRLSHSEYVLQQLNNQREWGFLCDCCIIINDIYFRAHRAVLTACSSYFRMMFISQQLTGNLSLSNVNISAECFDLILQIMYLGKLVGVPSDFEELRSAMTFLQLYYVPKSLDELQQNDGKAAPSPPVAVAQPKGAMMFGVRMYEERPGELVKRRRREPSPEVNGLSAAPTVAPPLPSPAATITTTTTMEAPARKQGRPGLKGRLHPRFGKCYTCDCCGFVFSCEKLLNEHALTCNSRRAPAPPEGPEREGEPVKAGPSGRPGSAEPPLASPEENGTGSGRPPVKTEPDDTAAVDLHDITVVQVADDGELASDDDEEKALAFEGAGGLRGGRGHRPSEGHPNWAAEEDEEEDDDEEEEEEEEGRTLKLEPQEGRGSPLGPACELCGVALPESERAGHYVAHHVDSVCACGKCGRLLVKGGRLQEHAERCLGGHDALYPWQASSGQPVPPSTPAPPGDSPPGPQLARFTCQVCGGSFKQRYQLQEHMYRHVGRHFQCSQCARAFDQEKLWVEHISRCMFGQAPRETPSERVDRRKHVCNLCGKAFYQRCHLREHFTTHTKEKEFACQICGKEFLRERLLRLHLDMHRGDARYVCPRCGQGSYRKHDHLRHMVSHLVGREVICEVCFQVFEDGELLERHTDVHLHTCTLCGDKFKLKKDLTMHHLTSHTKKL</sequence>
<feature type="domain" description="C2H2-type" evidence="10">
    <location>
        <begin position="535"/>
        <end position="562"/>
    </location>
</feature>
<evidence type="ECO:0000256" key="3">
    <source>
        <dbReference type="ARBA" id="ARBA00022737"/>
    </source>
</evidence>
<evidence type="ECO:0000256" key="8">
    <source>
        <dbReference type="SAM" id="MobiDB-lite"/>
    </source>
</evidence>
<evidence type="ECO:0000256" key="4">
    <source>
        <dbReference type="ARBA" id="ARBA00022771"/>
    </source>
</evidence>
<evidence type="ECO:0008006" key="13">
    <source>
        <dbReference type="Google" id="ProtNLM"/>
    </source>
</evidence>
<name>A0A401RNI0_CHIPU</name>
<evidence type="ECO:0000256" key="1">
    <source>
        <dbReference type="ARBA" id="ARBA00004123"/>
    </source>
</evidence>
<feature type="compositionally biased region" description="Low complexity" evidence="8">
    <location>
        <begin position="179"/>
        <end position="191"/>
    </location>
</feature>
<dbReference type="InterPro" id="IPR036236">
    <property type="entry name" value="Znf_C2H2_sf"/>
</dbReference>
<evidence type="ECO:0000259" key="9">
    <source>
        <dbReference type="PROSITE" id="PS50097"/>
    </source>
</evidence>
<evidence type="ECO:0000256" key="7">
    <source>
        <dbReference type="PROSITE-ProRule" id="PRU00042"/>
    </source>
</evidence>
<keyword evidence="12" id="KW-1185">Reference proteome</keyword>
<dbReference type="PANTHER" id="PTHR24394:SF42">
    <property type="entry name" value="ZINC FINGER AND BTB DOMAIN CONTAINING 1"/>
    <property type="match status" value="1"/>
</dbReference>
<dbReference type="PROSITE" id="PS50157">
    <property type="entry name" value="ZINC_FINGER_C2H2_2"/>
    <property type="match status" value="5"/>
</dbReference>
<feature type="compositionally biased region" description="Basic and acidic residues" evidence="8">
    <location>
        <begin position="363"/>
        <end position="372"/>
    </location>
</feature>
<gene>
    <name evidence="11" type="ORF">chiPu_0018482</name>
</gene>
<keyword evidence="4 7" id="KW-0863">Zinc-finger</keyword>
<dbReference type="SUPFAM" id="SSF57667">
    <property type="entry name" value="beta-beta-alpha zinc fingers"/>
    <property type="match status" value="4"/>
</dbReference>
<dbReference type="PROSITE" id="PS00028">
    <property type="entry name" value="ZINC_FINGER_C2H2_1"/>
    <property type="match status" value="4"/>
</dbReference>
<evidence type="ECO:0000256" key="5">
    <source>
        <dbReference type="ARBA" id="ARBA00022833"/>
    </source>
</evidence>
<evidence type="ECO:0000259" key="10">
    <source>
        <dbReference type="PROSITE" id="PS50157"/>
    </source>
</evidence>
<accession>A0A401RNI0</accession>
<comment type="subcellular location">
    <subcellularLocation>
        <location evidence="1">Nucleus</location>
    </subcellularLocation>
</comment>
<dbReference type="SMART" id="SM00225">
    <property type="entry name" value="BTB"/>
    <property type="match status" value="1"/>
</dbReference>
<dbReference type="AlphaFoldDB" id="A0A401RNI0"/>
<dbReference type="GO" id="GO:0000981">
    <property type="term" value="F:DNA-binding transcription factor activity, RNA polymerase II-specific"/>
    <property type="evidence" value="ECO:0007669"/>
    <property type="project" value="TreeGrafter"/>
</dbReference>
<feature type="compositionally biased region" description="Acidic residues" evidence="8">
    <location>
        <begin position="345"/>
        <end position="362"/>
    </location>
</feature>
<feature type="region of interest" description="Disordered" evidence="8">
    <location>
        <begin position="324"/>
        <end position="377"/>
    </location>
</feature>
<organism evidence="11 12">
    <name type="scientific">Chiloscyllium punctatum</name>
    <name type="common">Brownbanded bambooshark</name>
    <name type="synonym">Hemiscyllium punctatum</name>
    <dbReference type="NCBI Taxonomy" id="137246"/>
    <lineage>
        <taxon>Eukaryota</taxon>
        <taxon>Metazoa</taxon>
        <taxon>Chordata</taxon>
        <taxon>Craniata</taxon>
        <taxon>Vertebrata</taxon>
        <taxon>Chondrichthyes</taxon>
        <taxon>Elasmobranchii</taxon>
        <taxon>Galeomorphii</taxon>
        <taxon>Galeoidea</taxon>
        <taxon>Orectolobiformes</taxon>
        <taxon>Hemiscylliidae</taxon>
        <taxon>Chiloscyllium</taxon>
    </lineage>
</organism>
<feature type="domain" description="C2H2-type" evidence="10">
    <location>
        <begin position="494"/>
        <end position="522"/>
    </location>
</feature>
<feature type="domain" description="C2H2-type" evidence="10">
    <location>
        <begin position="643"/>
        <end position="670"/>
    </location>
</feature>
<dbReference type="InterPro" id="IPR013087">
    <property type="entry name" value="Znf_C2H2_type"/>
</dbReference>
<dbReference type="STRING" id="137246.A0A401RNI0"/>
<dbReference type="Pfam" id="PF00651">
    <property type="entry name" value="BTB"/>
    <property type="match status" value="1"/>
</dbReference>
<dbReference type="InterPro" id="IPR000210">
    <property type="entry name" value="BTB/POZ_dom"/>
</dbReference>
<evidence type="ECO:0000256" key="2">
    <source>
        <dbReference type="ARBA" id="ARBA00022723"/>
    </source>
</evidence>
<protein>
    <recommendedName>
        <fullName evidence="13">Zinc finger and BTB domain-containing protein 1</fullName>
    </recommendedName>
</protein>
<feature type="region of interest" description="Disordered" evidence="8">
    <location>
        <begin position="440"/>
        <end position="460"/>
    </location>
</feature>
<keyword evidence="5" id="KW-0862">Zinc</keyword>
<dbReference type="OMA" id="EDDWPEA"/>
<dbReference type="Gene3D" id="3.30.710.10">
    <property type="entry name" value="Potassium Channel Kv1.1, Chain A"/>
    <property type="match status" value="1"/>
</dbReference>
<evidence type="ECO:0000313" key="11">
    <source>
        <dbReference type="EMBL" id="GCC19715.1"/>
    </source>
</evidence>